<protein>
    <submittedName>
        <fullName evidence="4">Uncharacterized protein</fullName>
    </submittedName>
</protein>
<sequence>MGSSMNEEFLKDQVSYKTERVVFSKDFSCLFLNERLFQRGPNFTNYNDAVADDHFAVASDMNLYEGDMLLDSADIECHGYMITLQKRQKDLQCSDIESDIIFNILRETEAAEALLALGGDQSRILEGKETDICIKLTSQKLRLKLLRNSFLQKHLQDLFDKDAIEKSDAAGEELLADLARDAGKNINKDCHNGRQTQDEKKNTMKKRKKENFRKDKESKATDAEKNFRLHQNDDVTLSTELGVSGNVDEIERRIAIEERMLEKNLEYQRRIENEAKQKFLNVSEGCNDVRQTEDKKKKNEKKKKKNNRKAKERFQLLTFTVESTSSVSKVSTAYFYFQLFKIFQETDGGTGEQFQLCRDNASPDTEFGDSITDNKVKKPITKEGMLDEHLKHKSQIEDGAKKKCLEEKNDEIGESIGDDEYEKRFQTDIEKAVCQSLGSLKKHYGLLSSTDAKDEMTSRLDAVHLYVIIQSQWCLRPFRDELTSRSEKKHAHAGDPCFVCAYSDTYAAIPITTKYICPEKLLCHSLRKNCALFMISLMNGMDLENPVDDAEMGVSTSAYELKQRLVALLRKIVEDLEHERQIKITNQVRFVLSFSYRNEDLHFLPFSSFRRLQAQRFRFNSEFYISESTPPILELCEHETDGGEQFQLCQDIASPDTKLDENLEQKSQIEDGDKKKCLEEKNNETGESIGENLVEGVSVIYSKHIDDDDDEYEKRFQIDIEKAVCQSLGSLKKHYGLLLSTDAKDETTSRLDVYLYVIVQSQWRLRQFRDEFMSRSEKKHTHAGDPCFICAYSDTYAAIRIATRDMPGKVAVPFSSEKLCPVYDFFQEWLGVENPADDAEISDYELKQHFVAVVRKIVEDLEHQRQISNQANEQDVITETELEIFTSLSSSR</sequence>
<keyword evidence="5" id="KW-1185">Reference proteome</keyword>
<name>A0AA39VLE7_ACESA</name>
<evidence type="ECO:0000256" key="1">
    <source>
        <dbReference type="ARBA" id="ARBA00022786"/>
    </source>
</evidence>
<evidence type="ECO:0000256" key="2">
    <source>
        <dbReference type="ARBA" id="ARBA00022801"/>
    </source>
</evidence>
<dbReference type="AlphaFoldDB" id="A0AA39VLE7"/>
<dbReference type="PANTHER" id="PTHR22975:SF9">
    <property type="entry name" value="ECHINUS SPLICE FORM 3"/>
    <property type="match status" value="1"/>
</dbReference>
<dbReference type="EMBL" id="JAUESC010000383">
    <property type="protein sequence ID" value="KAK0584890.1"/>
    <property type="molecule type" value="Genomic_DNA"/>
</dbReference>
<proteinExistence type="predicted"/>
<dbReference type="PANTHER" id="PTHR22975">
    <property type="entry name" value="UBIQUITIN SPECIFIC PROTEINASE"/>
    <property type="match status" value="1"/>
</dbReference>
<dbReference type="InterPro" id="IPR052398">
    <property type="entry name" value="Ubiquitin_hydrolase_53/54"/>
</dbReference>
<feature type="compositionally biased region" description="Basic residues" evidence="3">
    <location>
        <begin position="298"/>
        <end position="308"/>
    </location>
</feature>
<keyword evidence="2" id="KW-0378">Hydrolase</keyword>
<evidence type="ECO:0000313" key="4">
    <source>
        <dbReference type="EMBL" id="KAK0584890.1"/>
    </source>
</evidence>
<feature type="region of interest" description="Disordered" evidence="3">
    <location>
        <begin position="186"/>
        <end position="227"/>
    </location>
</feature>
<feature type="compositionally biased region" description="Basic and acidic residues" evidence="3">
    <location>
        <begin position="186"/>
        <end position="202"/>
    </location>
</feature>
<accession>A0AA39VLE7</accession>
<keyword evidence="1" id="KW-0833">Ubl conjugation pathway</keyword>
<feature type="compositionally biased region" description="Basic and acidic residues" evidence="3">
    <location>
        <begin position="212"/>
        <end position="227"/>
    </location>
</feature>
<dbReference type="Proteomes" id="UP001168877">
    <property type="component" value="Unassembled WGS sequence"/>
</dbReference>
<comment type="caution">
    <text evidence="4">The sequence shown here is derived from an EMBL/GenBank/DDBJ whole genome shotgun (WGS) entry which is preliminary data.</text>
</comment>
<evidence type="ECO:0000256" key="3">
    <source>
        <dbReference type="SAM" id="MobiDB-lite"/>
    </source>
</evidence>
<feature type="region of interest" description="Disordered" evidence="3">
    <location>
        <begin position="287"/>
        <end position="308"/>
    </location>
</feature>
<gene>
    <name evidence="4" type="ORF">LWI29_020423</name>
</gene>
<organism evidence="4 5">
    <name type="scientific">Acer saccharum</name>
    <name type="common">Sugar maple</name>
    <dbReference type="NCBI Taxonomy" id="4024"/>
    <lineage>
        <taxon>Eukaryota</taxon>
        <taxon>Viridiplantae</taxon>
        <taxon>Streptophyta</taxon>
        <taxon>Embryophyta</taxon>
        <taxon>Tracheophyta</taxon>
        <taxon>Spermatophyta</taxon>
        <taxon>Magnoliopsida</taxon>
        <taxon>eudicotyledons</taxon>
        <taxon>Gunneridae</taxon>
        <taxon>Pentapetalae</taxon>
        <taxon>rosids</taxon>
        <taxon>malvids</taxon>
        <taxon>Sapindales</taxon>
        <taxon>Sapindaceae</taxon>
        <taxon>Hippocastanoideae</taxon>
        <taxon>Acereae</taxon>
        <taxon>Acer</taxon>
    </lineage>
</organism>
<reference evidence="4" key="1">
    <citation type="journal article" date="2022" name="Plant J.">
        <title>Strategies of tolerance reflected in two North American maple genomes.</title>
        <authorList>
            <person name="McEvoy S.L."/>
            <person name="Sezen U.U."/>
            <person name="Trouern-Trend A."/>
            <person name="McMahon S.M."/>
            <person name="Schaberg P.G."/>
            <person name="Yang J."/>
            <person name="Wegrzyn J.L."/>
            <person name="Swenson N.G."/>
        </authorList>
    </citation>
    <scope>NUCLEOTIDE SEQUENCE</scope>
    <source>
        <strain evidence="4">NS2018</strain>
    </source>
</reference>
<dbReference type="GO" id="GO:0016787">
    <property type="term" value="F:hydrolase activity"/>
    <property type="evidence" value="ECO:0007669"/>
    <property type="project" value="UniProtKB-KW"/>
</dbReference>
<reference evidence="4" key="2">
    <citation type="submission" date="2023-06" db="EMBL/GenBank/DDBJ databases">
        <authorList>
            <person name="Swenson N.G."/>
            <person name="Wegrzyn J.L."/>
            <person name="Mcevoy S.L."/>
        </authorList>
    </citation>
    <scope>NUCLEOTIDE SEQUENCE</scope>
    <source>
        <strain evidence="4">NS2018</strain>
        <tissue evidence="4">Leaf</tissue>
    </source>
</reference>
<evidence type="ECO:0000313" key="5">
    <source>
        <dbReference type="Proteomes" id="UP001168877"/>
    </source>
</evidence>